<reference evidence="1 2" key="1">
    <citation type="journal article" date="2019" name="Commun. Biol.">
        <title>The bagworm genome reveals a unique fibroin gene that provides high tensile strength.</title>
        <authorList>
            <person name="Kono N."/>
            <person name="Nakamura H."/>
            <person name="Ohtoshi R."/>
            <person name="Tomita M."/>
            <person name="Numata K."/>
            <person name="Arakawa K."/>
        </authorList>
    </citation>
    <scope>NUCLEOTIDE SEQUENCE [LARGE SCALE GENOMIC DNA]</scope>
</reference>
<protein>
    <submittedName>
        <fullName evidence="1">Uncharacterized protein</fullName>
    </submittedName>
</protein>
<accession>A0A4C1SNR4</accession>
<organism evidence="1 2">
    <name type="scientific">Eumeta variegata</name>
    <name type="common">Bagworm moth</name>
    <name type="synonym">Eumeta japonica</name>
    <dbReference type="NCBI Taxonomy" id="151549"/>
    <lineage>
        <taxon>Eukaryota</taxon>
        <taxon>Metazoa</taxon>
        <taxon>Ecdysozoa</taxon>
        <taxon>Arthropoda</taxon>
        <taxon>Hexapoda</taxon>
        <taxon>Insecta</taxon>
        <taxon>Pterygota</taxon>
        <taxon>Neoptera</taxon>
        <taxon>Endopterygota</taxon>
        <taxon>Lepidoptera</taxon>
        <taxon>Glossata</taxon>
        <taxon>Ditrysia</taxon>
        <taxon>Tineoidea</taxon>
        <taxon>Psychidae</taxon>
        <taxon>Oiketicinae</taxon>
        <taxon>Eumeta</taxon>
    </lineage>
</organism>
<comment type="caution">
    <text evidence="1">The sequence shown here is derived from an EMBL/GenBank/DDBJ whole genome shotgun (WGS) entry which is preliminary data.</text>
</comment>
<dbReference type="EMBL" id="BGZK01000011">
    <property type="protein sequence ID" value="GBP03625.1"/>
    <property type="molecule type" value="Genomic_DNA"/>
</dbReference>
<sequence>MQPPADLHINRRRGHHVVVWIDCTMNESLASEDSKKTIRGSTDTNCRRGRLEIMREQKEQKYVEFVDRRGEQIND</sequence>
<dbReference type="AlphaFoldDB" id="A0A4C1SNR4"/>
<proteinExistence type="predicted"/>
<keyword evidence="2" id="KW-1185">Reference proteome</keyword>
<evidence type="ECO:0000313" key="2">
    <source>
        <dbReference type="Proteomes" id="UP000299102"/>
    </source>
</evidence>
<dbReference type="Proteomes" id="UP000299102">
    <property type="component" value="Unassembled WGS sequence"/>
</dbReference>
<name>A0A4C1SNR4_EUMVA</name>
<evidence type="ECO:0000313" key="1">
    <source>
        <dbReference type="EMBL" id="GBP03625.1"/>
    </source>
</evidence>
<gene>
    <name evidence="1" type="ORF">EVAR_2388_1</name>
</gene>